<dbReference type="STRING" id="86049.A0A1C1CN70"/>
<feature type="compositionally biased region" description="Basic and acidic residues" evidence="1">
    <location>
        <begin position="588"/>
        <end position="612"/>
    </location>
</feature>
<dbReference type="PANTHER" id="PTHR16220:SF0">
    <property type="entry name" value="WD REPEAT-CONTAINING PROTEIN WRAP73"/>
    <property type="match status" value="1"/>
</dbReference>
<evidence type="ECO:0000256" key="1">
    <source>
        <dbReference type="SAM" id="MobiDB-lite"/>
    </source>
</evidence>
<dbReference type="eggNOG" id="ENOG502RIXP">
    <property type="taxonomic scope" value="Eukaryota"/>
</dbReference>
<keyword evidence="3" id="KW-1185">Reference proteome</keyword>
<dbReference type="PANTHER" id="PTHR16220">
    <property type="entry name" value="WD REPEAT PROTEIN 8-RELATED"/>
    <property type="match status" value="1"/>
</dbReference>
<feature type="compositionally biased region" description="Low complexity" evidence="1">
    <location>
        <begin position="386"/>
        <end position="402"/>
    </location>
</feature>
<dbReference type="OrthoDB" id="308690at2759"/>
<dbReference type="EMBL" id="LGRB01000010">
    <property type="protein sequence ID" value="OCT49956.1"/>
    <property type="molecule type" value="Genomic_DNA"/>
</dbReference>
<proteinExistence type="predicted"/>
<organism evidence="2 3">
    <name type="scientific">Cladophialophora carrionii</name>
    <dbReference type="NCBI Taxonomy" id="86049"/>
    <lineage>
        <taxon>Eukaryota</taxon>
        <taxon>Fungi</taxon>
        <taxon>Dikarya</taxon>
        <taxon>Ascomycota</taxon>
        <taxon>Pezizomycotina</taxon>
        <taxon>Eurotiomycetes</taxon>
        <taxon>Chaetothyriomycetidae</taxon>
        <taxon>Chaetothyriales</taxon>
        <taxon>Herpotrichiellaceae</taxon>
        <taxon>Cladophialophora</taxon>
    </lineage>
</organism>
<accession>A0A1C1CN70</accession>
<feature type="region of interest" description="Disordered" evidence="1">
    <location>
        <begin position="380"/>
        <end position="403"/>
    </location>
</feature>
<dbReference type="VEuPathDB" id="FungiDB:CLCR_06871"/>
<name>A0A1C1CN70_9EURO</name>
<dbReference type="GO" id="GO:1990810">
    <property type="term" value="P:microtubule anchoring at mitotic spindle pole body"/>
    <property type="evidence" value="ECO:0007669"/>
    <property type="project" value="TreeGrafter"/>
</dbReference>
<evidence type="ECO:0008006" key="4">
    <source>
        <dbReference type="Google" id="ProtNLM"/>
    </source>
</evidence>
<sequence>MLIKSNGKALRRPVLSPDGKSLAVIAPDDRIHLINLSEAAQGRKFINGVKIIKSVRPFIRMCTVLRWSPEVMFTTSADDLDVLSSTTSECEFGNSWLLLSDTRRVIALSTELRNPRMMPTEDKEGIRSNILADYDLGSQNGKVGLLEFVFDHRHALVIFELGSLAAILSLSRPQRDEIPHVKFPDARSLARAPDSRYFALLRRDKAQDRVTVFHLDDNNMLSYKSFDCNTSDAQSVTWCPTGQPLLAICDSPAYGVKVSFVTAQGHALNQFDIGQSAFQWDHSFISSCQSEGVGLTYWSWRRASQSDDHLSLQVLANGGKQVLVRSQPINSRGARPRAQIVHPDSIDGSRTLVWLESTKATADNLTEFTRQTDAFEIAQTSPATTDSRSQPQSDAQAPAQDPKQIDIIEPNCTQTIVATRLRSSPRMLFLWRSHDTTHPHAVIVFRSGIRQIHFHPYLPHVLTILTSSKYPRIYAWCQPTVPPIMGLIPIDTTSSTNFCGAWLPGCVSRADSSRPNSTTAGDGQRCPFLFTSNTAFEVGYLSSDQGQVVFESILHRPSQRDGDLTLDMEADESTTEIIDTPSRPSKHRPGESESEVVKKARFNMREDSEKNLPDGSLHEQAGYGRAW</sequence>
<dbReference type="GO" id="GO:0005815">
    <property type="term" value="C:microtubule organizing center"/>
    <property type="evidence" value="ECO:0007669"/>
    <property type="project" value="TreeGrafter"/>
</dbReference>
<evidence type="ECO:0000313" key="3">
    <source>
        <dbReference type="Proteomes" id="UP000094526"/>
    </source>
</evidence>
<reference evidence="3" key="1">
    <citation type="submission" date="2015-07" db="EMBL/GenBank/DDBJ databases">
        <authorList>
            <person name="Teixeira M.M."/>
            <person name="Souza R.C."/>
            <person name="Almeida L.G."/>
            <person name="Vicente V.A."/>
            <person name="de Hoog S."/>
            <person name="Bocca A.L."/>
            <person name="de Almeida S.R."/>
            <person name="Vasconcelos A.T."/>
            <person name="Felipe M.S."/>
        </authorList>
    </citation>
    <scope>NUCLEOTIDE SEQUENCE [LARGE SCALE GENOMIC DNA]</scope>
    <source>
        <strain evidence="3">KSF</strain>
    </source>
</reference>
<dbReference type="GO" id="GO:1990811">
    <property type="term" value="C:MWP complex"/>
    <property type="evidence" value="ECO:0007669"/>
    <property type="project" value="TreeGrafter"/>
</dbReference>
<dbReference type="AlphaFoldDB" id="A0A1C1CN70"/>
<feature type="region of interest" description="Disordered" evidence="1">
    <location>
        <begin position="572"/>
        <end position="627"/>
    </location>
</feature>
<evidence type="ECO:0000313" key="2">
    <source>
        <dbReference type="EMBL" id="OCT49956.1"/>
    </source>
</evidence>
<protein>
    <recommendedName>
        <fullName evidence="4">WD40 domain protein</fullName>
    </recommendedName>
</protein>
<dbReference type="Proteomes" id="UP000094526">
    <property type="component" value="Unassembled WGS sequence"/>
</dbReference>
<dbReference type="SUPFAM" id="SSF82171">
    <property type="entry name" value="DPP6 N-terminal domain-like"/>
    <property type="match status" value="1"/>
</dbReference>
<dbReference type="InterPro" id="IPR052778">
    <property type="entry name" value="Centrosome-WD_assoc"/>
</dbReference>
<comment type="caution">
    <text evidence="2">The sequence shown here is derived from an EMBL/GenBank/DDBJ whole genome shotgun (WGS) entry which is preliminary data.</text>
</comment>
<dbReference type="VEuPathDB" id="FungiDB:G647_08867"/>
<gene>
    <name evidence="2" type="ORF">CLCR_06871</name>
</gene>